<dbReference type="Pfam" id="PF01397">
    <property type="entry name" value="Terpene_synth"/>
    <property type="match status" value="1"/>
</dbReference>
<dbReference type="AlphaFoldDB" id="A0A6B7LI86"/>
<reference evidence="7" key="1">
    <citation type="submission" date="2018-10" db="EMBL/GenBank/DDBJ databases">
        <authorList>
            <person name="Cui G."/>
            <person name="Zhang H."/>
            <person name="Huang L."/>
        </authorList>
    </citation>
    <scope>NUCLEOTIDE SEQUENCE</scope>
    <source>
        <tissue evidence="7">Root</tissue>
    </source>
</reference>
<dbReference type="SUPFAM" id="SSF48576">
    <property type="entry name" value="Terpenoid synthases"/>
    <property type="match status" value="1"/>
</dbReference>
<organism evidence="7">
    <name type="scientific">Scutellaria barbata</name>
    <dbReference type="NCBI Taxonomy" id="396367"/>
    <lineage>
        <taxon>Eukaryota</taxon>
        <taxon>Viridiplantae</taxon>
        <taxon>Streptophyta</taxon>
        <taxon>Embryophyta</taxon>
        <taxon>Tracheophyta</taxon>
        <taxon>Spermatophyta</taxon>
        <taxon>Magnoliopsida</taxon>
        <taxon>eudicotyledons</taxon>
        <taxon>Gunneridae</taxon>
        <taxon>Pentapetalae</taxon>
        <taxon>asterids</taxon>
        <taxon>lamiids</taxon>
        <taxon>Lamiales</taxon>
        <taxon>Lamiaceae</taxon>
        <taxon>Scutellarioideae</taxon>
        <taxon>Scutellaria</taxon>
    </lineage>
</organism>
<keyword evidence="2" id="KW-0479">Metal-binding</keyword>
<evidence type="ECO:0000259" key="6">
    <source>
        <dbReference type="Pfam" id="PF03936"/>
    </source>
</evidence>
<evidence type="ECO:0000313" key="7">
    <source>
        <dbReference type="EMBL" id="QEY10191.1"/>
    </source>
</evidence>
<dbReference type="InterPro" id="IPR008930">
    <property type="entry name" value="Terpenoid_cyclase/PrenylTrfase"/>
</dbReference>
<evidence type="ECO:0000259" key="5">
    <source>
        <dbReference type="Pfam" id="PF01397"/>
    </source>
</evidence>
<evidence type="ECO:0000256" key="2">
    <source>
        <dbReference type="ARBA" id="ARBA00022723"/>
    </source>
</evidence>
<dbReference type="SUPFAM" id="SSF48239">
    <property type="entry name" value="Terpenoid cyclases/Protein prenyltransferases"/>
    <property type="match status" value="1"/>
</dbReference>
<keyword evidence="4" id="KW-0456">Lyase</keyword>
<dbReference type="InterPro" id="IPR036965">
    <property type="entry name" value="Terpene_synth_N_sf"/>
</dbReference>
<dbReference type="PANTHER" id="PTHR31225:SF0">
    <property type="entry name" value="S-(+)-LINALOOL SYNTHASE, CHLOROPLASTIC"/>
    <property type="match status" value="1"/>
</dbReference>
<dbReference type="GO" id="GO:0000287">
    <property type="term" value="F:magnesium ion binding"/>
    <property type="evidence" value="ECO:0007669"/>
    <property type="project" value="InterPro"/>
</dbReference>
<feature type="domain" description="Terpene synthase metal-binding" evidence="6">
    <location>
        <begin position="230"/>
        <end position="379"/>
    </location>
</feature>
<dbReference type="Pfam" id="PF03936">
    <property type="entry name" value="Terpene_synth_C"/>
    <property type="match status" value="1"/>
</dbReference>
<dbReference type="GO" id="GO:0016114">
    <property type="term" value="P:terpenoid biosynthetic process"/>
    <property type="evidence" value="ECO:0007669"/>
    <property type="project" value="InterPro"/>
</dbReference>
<dbReference type="Gene3D" id="1.50.10.130">
    <property type="entry name" value="Terpene synthase, N-terminal domain"/>
    <property type="match status" value="1"/>
</dbReference>
<dbReference type="InterPro" id="IPR001906">
    <property type="entry name" value="Terpene_synth_N"/>
</dbReference>
<keyword evidence="3" id="KW-0460">Magnesium</keyword>
<dbReference type="GO" id="GO:0010333">
    <property type="term" value="F:terpene synthase activity"/>
    <property type="evidence" value="ECO:0007669"/>
    <property type="project" value="InterPro"/>
</dbReference>
<dbReference type="EMBL" id="MK035066">
    <property type="protein sequence ID" value="QEY10191.1"/>
    <property type="molecule type" value="mRNA"/>
</dbReference>
<feature type="domain" description="Terpene synthase N-terminal" evidence="5">
    <location>
        <begin position="13"/>
        <end position="161"/>
    </location>
</feature>
<sequence length="469" mass="54325">MEMVSYHGTIEEQVLLKHSEKIEQIRDVMVKVEQGSLESLLVVDSIQRLGLGYLFEEEIKALLHHHYLASKSAIFNHRDDLHKASLGFRLLRQQGFSVSPDEFFRGFKGEDGELKLGETKGVMAMYEASHLSMEGEDILHEAARFSAHYLINAISKGEEDEEEGIMVKNCLFYPQHKTLPSFRAEKFLQSMNGENRWENLLREAAHLEFAILHSHHKREILQVVEWWQGVGLRDEMKSMRDQPGKWHMWSTATLWGPTWSQHRTLLTKPISLVYAVDDIFDLHATIHQLILFTQAVNRWEISAAEELPSYMKTCLMAIYDTTYEISRMVSQEYGWNPIDFLKKEWGKLMDAFLKEAKWLKSGEMGKADEYLKNGMISSGEEKQEGYDGSYVECYMKEEEVDSIEAAREHVMGMVSDTWQDLNIQALSSTSPFSAPFRHACLNAARMVPTMYNYHNTHGLHRLQHHRKSM</sequence>
<dbReference type="Gene3D" id="1.10.600.10">
    <property type="entry name" value="Farnesyl Diphosphate Synthase"/>
    <property type="match status" value="2"/>
</dbReference>
<evidence type="ECO:0000256" key="4">
    <source>
        <dbReference type="ARBA" id="ARBA00023239"/>
    </source>
</evidence>
<dbReference type="InterPro" id="IPR005630">
    <property type="entry name" value="Terpene_synthase_metal-bd"/>
</dbReference>
<dbReference type="InterPro" id="IPR008949">
    <property type="entry name" value="Isoprenoid_synthase_dom_sf"/>
</dbReference>
<gene>
    <name evidence="7" type="primary">TPS7</name>
</gene>
<proteinExistence type="evidence at transcript level"/>
<evidence type="ECO:0000256" key="1">
    <source>
        <dbReference type="ARBA" id="ARBA00001946"/>
    </source>
</evidence>
<accession>A0A6B7LI86</accession>
<dbReference type="PANTHER" id="PTHR31225">
    <property type="entry name" value="OS04G0344100 PROTEIN-RELATED"/>
    <property type="match status" value="1"/>
</dbReference>
<protein>
    <submittedName>
        <fullName evidence="7">Terpene synthase 7</fullName>
    </submittedName>
</protein>
<comment type="cofactor">
    <cofactor evidence="1">
        <name>Mg(2+)</name>
        <dbReference type="ChEBI" id="CHEBI:18420"/>
    </cofactor>
</comment>
<evidence type="ECO:0000256" key="3">
    <source>
        <dbReference type="ARBA" id="ARBA00022842"/>
    </source>
</evidence>
<dbReference type="InterPro" id="IPR050148">
    <property type="entry name" value="Terpene_synthase-like"/>
</dbReference>
<name>A0A6B7LI86_9LAMI</name>